<dbReference type="Pfam" id="PF03087">
    <property type="entry name" value="BPS1"/>
    <property type="match status" value="2"/>
</dbReference>
<comment type="caution">
    <text evidence="1">The sequence shown here is derived from an EMBL/GenBank/DDBJ whole genome shotgun (WGS) entry which is preliminary data.</text>
</comment>
<evidence type="ECO:0000313" key="1">
    <source>
        <dbReference type="EMBL" id="KAG6785590.1"/>
    </source>
</evidence>
<dbReference type="PANTHER" id="PTHR33070">
    <property type="entry name" value="OS06G0725500 PROTEIN"/>
    <property type="match status" value="1"/>
</dbReference>
<accession>A0A8X8ARG0</accession>
<dbReference type="AlphaFoldDB" id="A0A8X8ARG0"/>
<reference evidence="1" key="1">
    <citation type="journal article" date="2020" name="bioRxiv">
        <title>Hybrid origin of Populus tomentosa Carr. identified through genome sequencing and phylogenomic analysis.</title>
        <authorList>
            <person name="An X."/>
            <person name="Gao K."/>
            <person name="Chen Z."/>
            <person name="Li J."/>
            <person name="Yang X."/>
            <person name="Yang X."/>
            <person name="Zhou J."/>
            <person name="Guo T."/>
            <person name="Zhao T."/>
            <person name="Huang S."/>
            <person name="Miao D."/>
            <person name="Khan W.U."/>
            <person name="Rao P."/>
            <person name="Ye M."/>
            <person name="Lei B."/>
            <person name="Liao W."/>
            <person name="Wang J."/>
            <person name="Ji L."/>
            <person name="Li Y."/>
            <person name="Guo B."/>
            <person name="Mustafa N.S."/>
            <person name="Li S."/>
            <person name="Yun Q."/>
            <person name="Keller S.R."/>
            <person name="Mao J."/>
            <person name="Zhang R."/>
            <person name="Strauss S.H."/>
        </authorList>
    </citation>
    <scope>NUCLEOTIDE SEQUENCE</scope>
    <source>
        <strain evidence="1">GM15</strain>
        <tissue evidence="1">Leaf</tissue>
    </source>
</reference>
<dbReference type="GO" id="GO:0048364">
    <property type="term" value="P:root development"/>
    <property type="evidence" value="ECO:0007669"/>
    <property type="project" value="InterPro"/>
</dbReference>
<organism evidence="1 2">
    <name type="scientific">Populus tomentosa</name>
    <name type="common">Chinese white poplar</name>
    <dbReference type="NCBI Taxonomy" id="118781"/>
    <lineage>
        <taxon>Eukaryota</taxon>
        <taxon>Viridiplantae</taxon>
        <taxon>Streptophyta</taxon>
        <taxon>Embryophyta</taxon>
        <taxon>Tracheophyta</taxon>
        <taxon>Spermatophyta</taxon>
        <taxon>Magnoliopsida</taxon>
        <taxon>eudicotyledons</taxon>
        <taxon>Gunneridae</taxon>
        <taxon>Pentapetalae</taxon>
        <taxon>rosids</taxon>
        <taxon>fabids</taxon>
        <taxon>Malpighiales</taxon>
        <taxon>Salicaceae</taxon>
        <taxon>Saliceae</taxon>
        <taxon>Populus</taxon>
    </lineage>
</organism>
<dbReference type="EMBL" id="JAAWWB010000003">
    <property type="protein sequence ID" value="KAG6785590.1"/>
    <property type="molecule type" value="Genomic_DNA"/>
</dbReference>
<name>A0A8X8ARG0_POPTO</name>
<proteinExistence type="predicted"/>
<dbReference type="OrthoDB" id="10535727at2759"/>
<dbReference type="InterPro" id="IPR004320">
    <property type="entry name" value="BPS1_pln"/>
</dbReference>
<gene>
    <name evidence="1" type="ORF">POTOM_007157</name>
</gene>
<dbReference type="PANTHER" id="PTHR33070:SF115">
    <property type="entry name" value="T23E18.15"/>
    <property type="match status" value="1"/>
</dbReference>
<sequence>MEKDISVAQDKDTTLLTLTREVEEINVAVFASLLSSISLTPKSKGNGWSVASKLLKSRSTVDAKEVGLINAESSIQEVEEELEFAYRLLLKTRVSLLNILIH</sequence>
<protein>
    <submittedName>
        <fullName evidence="1">Uncharacterized protein</fullName>
    </submittedName>
</protein>
<dbReference type="Proteomes" id="UP000886885">
    <property type="component" value="Chromosome 2A"/>
</dbReference>
<evidence type="ECO:0000313" key="2">
    <source>
        <dbReference type="Proteomes" id="UP000886885"/>
    </source>
</evidence>
<keyword evidence="2" id="KW-1185">Reference proteome</keyword>
<dbReference type="GO" id="GO:0048367">
    <property type="term" value="P:shoot system development"/>
    <property type="evidence" value="ECO:0007669"/>
    <property type="project" value="InterPro"/>
</dbReference>